<dbReference type="Gene3D" id="3.30.1490.110">
    <property type="match status" value="1"/>
</dbReference>
<dbReference type="Gene3D" id="3.30.420.40">
    <property type="match status" value="2"/>
</dbReference>
<dbReference type="Proteomes" id="UP000177494">
    <property type="component" value="Unassembled WGS sequence"/>
</dbReference>
<evidence type="ECO:0000259" key="7">
    <source>
        <dbReference type="SMART" id="SM00842"/>
    </source>
</evidence>
<dbReference type="GO" id="GO:0032153">
    <property type="term" value="C:cell division site"/>
    <property type="evidence" value="ECO:0007669"/>
    <property type="project" value="UniProtKB-UniRule"/>
</dbReference>
<dbReference type="PANTHER" id="PTHR32432:SF4">
    <property type="entry name" value="CELL DIVISION PROTEIN FTSA"/>
    <property type="match status" value="1"/>
</dbReference>
<feature type="domain" description="SHS2" evidence="7">
    <location>
        <begin position="7"/>
        <end position="196"/>
    </location>
</feature>
<dbReference type="PANTHER" id="PTHR32432">
    <property type="entry name" value="CELL DIVISION PROTEIN FTSA-RELATED"/>
    <property type="match status" value="1"/>
</dbReference>
<dbReference type="GO" id="GO:0043093">
    <property type="term" value="P:FtsZ-dependent cytokinesis"/>
    <property type="evidence" value="ECO:0007669"/>
    <property type="project" value="UniProtKB-UniRule"/>
</dbReference>
<dbReference type="InterPro" id="IPR050696">
    <property type="entry name" value="FtsA/MreB"/>
</dbReference>
<dbReference type="AlphaFoldDB" id="A0A1F8H5M8"/>
<dbReference type="SMART" id="SM00842">
    <property type="entry name" value="FtsA"/>
    <property type="match status" value="1"/>
</dbReference>
<comment type="function">
    <text evidence="5 6">Cell division protein that is involved in the assembly of the Z ring. May serve as a membrane anchor for the Z ring.</text>
</comment>
<comment type="subcellular location">
    <subcellularLocation>
        <location evidence="5">Cell membrane</location>
        <topology evidence="5">Peripheral membrane protein</topology>
        <orientation evidence="5">Cytoplasmic side</orientation>
    </subcellularLocation>
    <text evidence="5">Localizes to the Z ring in an FtsZ-dependent manner. Targeted to the membrane through a conserved C-terminal amphipathic helix.</text>
</comment>
<dbReference type="SUPFAM" id="SSF53067">
    <property type="entry name" value="Actin-like ATPase domain"/>
    <property type="match status" value="2"/>
</dbReference>
<evidence type="ECO:0000256" key="2">
    <source>
        <dbReference type="ARBA" id="ARBA00022618"/>
    </source>
</evidence>
<evidence type="ECO:0000256" key="1">
    <source>
        <dbReference type="ARBA" id="ARBA00022475"/>
    </source>
</evidence>
<dbReference type="HAMAP" id="MF_02033">
    <property type="entry name" value="FtsA"/>
    <property type="match status" value="1"/>
</dbReference>
<keyword evidence="3 5" id="KW-0472">Membrane</keyword>
<keyword evidence="2 5" id="KW-0132">Cell division</keyword>
<name>A0A1F8H5M8_9BACT</name>
<dbReference type="PIRSF" id="PIRSF003101">
    <property type="entry name" value="FtsA"/>
    <property type="match status" value="1"/>
</dbReference>
<keyword evidence="1 5" id="KW-1003">Cell membrane</keyword>
<evidence type="ECO:0000256" key="6">
    <source>
        <dbReference type="PIRNR" id="PIRNR003101"/>
    </source>
</evidence>
<dbReference type="GO" id="GO:0009898">
    <property type="term" value="C:cytoplasmic side of plasma membrane"/>
    <property type="evidence" value="ECO:0007669"/>
    <property type="project" value="UniProtKB-UniRule"/>
</dbReference>
<gene>
    <name evidence="5" type="primary">ftsA</name>
    <name evidence="8" type="ORF">A3I32_02610</name>
</gene>
<comment type="subunit">
    <text evidence="5">Self-interacts. Interacts with FtsZ.</text>
</comment>
<reference evidence="8 9" key="1">
    <citation type="journal article" date="2016" name="Nat. Commun.">
        <title>Thousands of microbial genomes shed light on interconnected biogeochemical processes in an aquifer system.</title>
        <authorList>
            <person name="Anantharaman K."/>
            <person name="Brown C.T."/>
            <person name="Hug L.A."/>
            <person name="Sharon I."/>
            <person name="Castelle C.J."/>
            <person name="Probst A.J."/>
            <person name="Thomas B.C."/>
            <person name="Singh A."/>
            <person name="Wilkins M.J."/>
            <person name="Karaoz U."/>
            <person name="Brodie E.L."/>
            <person name="Williams K.H."/>
            <person name="Hubbard S.S."/>
            <person name="Banfield J.F."/>
        </authorList>
    </citation>
    <scope>NUCLEOTIDE SEQUENCE [LARGE SCALE GENOMIC DNA]</scope>
</reference>
<evidence type="ECO:0000313" key="9">
    <source>
        <dbReference type="Proteomes" id="UP000177494"/>
    </source>
</evidence>
<sequence length="414" mass="44768">MARHQIITGIDIGNLFVKVVIAELDRDSWQPKIIGVGVAESHGLRKGVVLNMEEAIRDVGAAIRQAEGMAGIKIRQAYIAVGGPHLRSQLSRGIIAVSRADNEIDQGDIRRVIDAASIINLPANREVVHILPKQYLIDGQESVKNPLGMKGVRLEAEVMIIDGLSPYIKNLAKCLSANDVEVIDFTFAPLAASHAALDKRQKEHGVLLFDFGGGVSTLSFFNEGELVYANTLPIGAQHITHDLAVALRTSLDQAEAVKLEHGFVGSSEVGKKEEIDLADLLKEDGFVIVRKNLGRIIEDRVEELFHLLQAEMKKIPHNGIIPSGLVLIGGGAKLPGLVNYAKEKLKLPVRIDGHYEFSSMVDRATDPSLAVAAGLVLNGIEKDFSNSRSGGGSSFPPLTNSVKKIGGWLKNFMP</sequence>
<evidence type="ECO:0000313" key="8">
    <source>
        <dbReference type="EMBL" id="OGN32907.1"/>
    </source>
</evidence>
<dbReference type="Pfam" id="PF02491">
    <property type="entry name" value="SHS2_FTSA"/>
    <property type="match status" value="1"/>
</dbReference>
<dbReference type="InterPro" id="IPR020823">
    <property type="entry name" value="Cell_div_FtsA"/>
</dbReference>
<evidence type="ECO:0000256" key="3">
    <source>
        <dbReference type="ARBA" id="ARBA00023136"/>
    </source>
</evidence>
<dbReference type="InterPro" id="IPR043129">
    <property type="entry name" value="ATPase_NBD"/>
</dbReference>
<accession>A0A1F8H5M8</accession>
<dbReference type="EMBL" id="MGKU01000005">
    <property type="protein sequence ID" value="OGN32907.1"/>
    <property type="molecule type" value="Genomic_DNA"/>
</dbReference>
<organism evidence="8 9">
    <name type="scientific">Candidatus Yanofskybacteria bacterium RIFCSPLOWO2_02_FULL_45_10</name>
    <dbReference type="NCBI Taxonomy" id="1802706"/>
    <lineage>
        <taxon>Bacteria</taxon>
        <taxon>Candidatus Yanofskyibacteriota</taxon>
    </lineage>
</organism>
<protein>
    <recommendedName>
        <fullName evidence="5 6">Cell division protein FtsA</fullName>
    </recommendedName>
</protein>
<dbReference type="NCBIfam" id="TIGR01174">
    <property type="entry name" value="ftsA"/>
    <property type="match status" value="1"/>
</dbReference>
<evidence type="ECO:0000256" key="4">
    <source>
        <dbReference type="ARBA" id="ARBA00023306"/>
    </source>
</evidence>
<evidence type="ECO:0000256" key="5">
    <source>
        <dbReference type="HAMAP-Rule" id="MF_02033"/>
    </source>
</evidence>
<dbReference type="Pfam" id="PF14450">
    <property type="entry name" value="FtsA"/>
    <property type="match status" value="1"/>
</dbReference>
<dbReference type="CDD" id="cd24048">
    <property type="entry name" value="ASKHA_NBD_FtsA"/>
    <property type="match status" value="1"/>
</dbReference>
<proteinExistence type="inferred from homology"/>
<dbReference type="STRING" id="1802706.A3I32_02610"/>
<comment type="similarity">
    <text evidence="5 6">Belongs to the FtsA/MreB family.</text>
</comment>
<dbReference type="InterPro" id="IPR003494">
    <property type="entry name" value="SHS2_FtsA"/>
</dbReference>
<keyword evidence="4 5" id="KW-0131">Cell cycle</keyword>
<comment type="caution">
    <text evidence="8">The sequence shown here is derived from an EMBL/GenBank/DDBJ whole genome shotgun (WGS) entry which is preliminary data.</text>
</comment>